<dbReference type="InterPro" id="IPR000277">
    <property type="entry name" value="Cys/Met-Metab_PyrdxlP-dep_enz"/>
</dbReference>
<keyword evidence="5" id="KW-1185">Reference proteome</keyword>
<gene>
    <name evidence="4" type="primary">metB_1</name>
    <name evidence="4" type="ORF">AMOR_13910</name>
</gene>
<dbReference type="CDD" id="cd00614">
    <property type="entry name" value="CGS_like"/>
    <property type="match status" value="1"/>
</dbReference>
<dbReference type="InterPro" id="IPR015422">
    <property type="entry name" value="PyrdxlP-dep_Trfase_small"/>
</dbReference>
<comment type="cofactor">
    <cofactor evidence="1 3">
        <name>pyridoxal 5'-phosphate</name>
        <dbReference type="ChEBI" id="CHEBI:597326"/>
    </cofactor>
</comment>
<dbReference type="EMBL" id="AP025591">
    <property type="protein sequence ID" value="BDG02395.1"/>
    <property type="molecule type" value="Genomic_DNA"/>
</dbReference>
<dbReference type="Gene3D" id="3.40.640.10">
    <property type="entry name" value="Type I PLP-dependent aspartate aminotransferase-like (Major domain)"/>
    <property type="match status" value="1"/>
</dbReference>
<accession>A0ABM7WSE8</accession>
<evidence type="ECO:0000256" key="2">
    <source>
        <dbReference type="ARBA" id="ARBA00022898"/>
    </source>
</evidence>
<sequence>MSAEDVHLDSNVPGNPAYHFTILPAGSPAKVGWTKRAPLVAAARLGTQCVHAGVQPDPAYGAVMPPIYQTSTFAFRDVCTNAGYDYTRSGNPTRAALEEAIALLEGGSGATCTSTGMSAVVVAVNLLPHGSHLLCTVDCYGGTFRALEHAKAAYGLEVTYLELADLAAVEKAMRPNTRMVWIETPSNPLLRLTDIRAVSAIARAHGALTVVDNTFLSPVLQQPFRHGADLVVHSTTKYLNGHSDVVGGAVVAAPGQTALLQRIQSMNNLLGTSQSPHDAFLVLRGLKTLLLRMKAHEAGARLVAEYLAAHPAVAKVFYPGLPGHPQHALACSQQAGFGAMLSFELRDGRPDRVEHVLRTLRWFTLAESLGGVESLVAHPASMTHASMTPEARLRAGITDSVIRLSIGIEDPADLVGDLEQSLGTLPG</sequence>
<proteinExistence type="inferred from homology"/>
<reference evidence="5" key="1">
    <citation type="journal article" date="2022" name="Int. J. Syst. Evol. Microbiol.">
        <title>Anaeromyxobacter oryzae sp. nov., Anaeromyxobacter diazotrophicus sp. nov. and Anaeromyxobacter paludicola sp. nov., isolated from paddy soils.</title>
        <authorList>
            <person name="Itoh H."/>
            <person name="Xu Z."/>
            <person name="Mise K."/>
            <person name="Masuda Y."/>
            <person name="Ushijima N."/>
            <person name="Hayakawa C."/>
            <person name="Shiratori Y."/>
            <person name="Senoo K."/>
        </authorList>
    </citation>
    <scope>NUCLEOTIDE SEQUENCE [LARGE SCALE GENOMIC DNA]</scope>
    <source>
        <strain evidence="5">Red232</strain>
    </source>
</reference>
<evidence type="ECO:0000256" key="1">
    <source>
        <dbReference type="ARBA" id="ARBA00001933"/>
    </source>
</evidence>
<dbReference type="PANTHER" id="PTHR11808">
    <property type="entry name" value="TRANS-SULFURATION ENZYME FAMILY MEMBER"/>
    <property type="match status" value="1"/>
</dbReference>
<dbReference type="Pfam" id="PF01053">
    <property type="entry name" value="Cys_Met_Meta_PP"/>
    <property type="match status" value="1"/>
</dbReference>
<dbReference type="PANTHER" id="PTHR11808:SF75">
    <property type="entry name" value="CYSTATHIONINE GAMMA-SYNTHASE"/>
    <property type="match status" value="1"/>
</dbReference>
<evidence type="ECO:0000256" key="3">
    <source>
        <dbReference type="RuleBase" id="RU362118"/>
    </source>
</evidence>
<dbReference type="InterPro" id="IPR015421">
    <property type="entry name" value="PyrdxlP-dep_Trfase_major"/>
</dbReference>
<dbReference type="InterPro" id="IPR054542">
    <property type="entry name" value="Cys_met_metab_PP"/>
</dbReference>
<dbReference type="InterPro" id="IPR015424">
    <property type="entry name" value="PyrdxlP-dep_Trfase"/>
</dbReference>
<keyword evidence="2 3" id="KW-0663">Pyridoxal phosphate</keyword>
<dbReference type="PROSITE" id="PS00868">
    <property type="entry name" value="CYS_MET_METAB_PP"/>
    <property type="match status" value="1"/>
</dbReference>
<dbReference type="Gene3D" id="3.90.1150.10">
    <property type="entry name" value="Aspartate Aminotransferase, domain 1"/>
    <property type="match status" value="1"/>
</dbReference>
<evidence type="ECO:0000313" key="5">
    <source>
        <dbReference type="Proteomes" id="UP001162891"/>
    </source>
</evidence>
<name>A0ABM7WSE8_9BACT</name>
<evidence type="ECO:0000313" key="4">
    <source>
        <dbReference type="EMBL" id="BDG02395.1"/>
    </source>
</evidence>
<protein>
    <submittedName>
        <fullName evidence="4">Cystathionine gamma-synthase</fullName>
    </submittedName>
</protein>
<dbReference type="Proteomes" id="UP001162891">
    <property type="component" value="Chromosome"/>
</dbReference>
<organism evidence="4 5">
    <name type="scientific">Anaeromyxobacter oryzae</name>
    <dbReference type="NCBI Taxonomy" id="2918170"/>
    <lineage>
        <taxon>Bacteria</taxon>
        <taxon>Pseudomonadati</taxon>
        <taxon>Myxococcota</taxon>
        <taxon>Myxococcia</taxon>
        <taxon>Myxococcales</taxon>
        <taxon>Cystobacterineae</taxon>
        <taxon>Anaeromyxobacteraceae</taxon>
        <taxon>Anaeromyxobacter</taxon>
    </lineage>
</organism>
<dbReference type="PIRSF" id="PIRSF001434">
    <property type="entry name" value="CGS"/>
    <property type="match status" value="1"/>
</dbReference>
<comment type="similarity">
    <text evidence="3">Belongs to the trans-sulfuration enzymes family.</text>
</comment>
<dbReference type="SUPFAM" id="SSF53383">
    <property type="entry name" value="PLP-dependent transferases"/>
    <property type="match status" value="1"/>
</dbReference>
<dbReference type="RefSeq" id="WP_248360021.1">
    <property type="nucleotide sequence ID" value="NZ_AP025591.1"/>
</dbReference>